<sequence>MSHASSQIRPLWHHSCKLTERVVSTLKPAHQHVATILRTMTIIFRGARARTSAPGHQHHNSAIPSHGSQTLNARTISCNPSPAYSKWQAHDTQLQ</sequence>
<organism evidence="2 3">
    <name type="scientific">Cyberlindnera jadinii (strain ATCC 18201 / CBS 1600 / BCRC 20928 / JCM 3617 / NBRC 0987 / NRRL Y-1542)</name>
    <name type="common">Torula yeast</name>
    <name type="synonym">Candida utilis</name>
    <dbReference type="NCBI Taxonomy" id="983966"/>
    <lineage>
        <taxon>Eukaryota</taxon>
        <taxon>Fungi</taxon>
        <taxon>Dikarya</taxon>
        <taxon>Ascomycota</taxon>
        <taxon>Saccharomycotina</taxon>
        <taxon>Saccharomycetes</taxon>
        <taxon>Phaffomycetales</taxon>
        <taxon>Phaffomycetaceae</taxon>
        <taxon>Cyberlindnera</taxon>
    </lineage>
</organism>
<name>A0A0H5C7T4_CYBJN</name>
<accession>A0A0H5C7T4</accession>
<evidence type="ECO:0000313" key="2">
    <source>
        <dbReference type="EMBL" id="CEP24216.1"/>
    </source>
</evidence>
<gene>
    <name evidence="2" type="ORF">BN1211_4981</name>
</gene>
<proteinExistence type="predicted"/>
<feature type="region of interest" description="Disordered" evidence="1">
    <location>
        <begin position="48"/>
        <end position="77"/>
    </location>
</feature>
<dbReference type="EMBL" id="CDQK01000005">
    <property type="protein sequence ID" value="CEP24216.1"/>
    <property type="molecule type" value="Genomic_DNA"/>
</dbReference>
<reference evidence="3" key="1">
    <citation type="journal article" date="2015" name="J. Biotechnol.">
        <title>The structure of the Cyberlindnera jadinii genome and its relation to Candida utilis analyzed by the occurrence of single nucleotide polymorphisms.</title>
        <authorList>
            <person name="Rupp O."/>
            <person name="Brinkrolf K."/>
            <person name="Buerth C."/>
            <person name="Kunigo M."/>
            <person name="Schneider J."/>
            <person name="Jaenicke S."/>
            <person name="Goesmann A."/>
            <person name="Puehler A."/>
            <person name="Jaeger K.-E."/>
            <person name="Ernst J.F."/>
        </authorList>
    </citation>
    <scope>NUCLEOTIDE SEQUENCE [LARGE SCALE GENOMIC DNA]</scope>
    <source>
        <strain evidence="3">ATCC 18201 / CBS 1600 / BCRC 20928 / JCM 3617 / NBRC 0987 / NRRL Y-1542</strain>
    </source>
</reference>
<evidence type="ECO:0000256" key="1">
    <source>
        <dbReference type="SAM" id="MobiDB-lite"/>
    </source>
</evidence>
<evidence type="ECO:0000313" key="3">
    <source>
        <dbReference type="Proteomes" id="UP000038830"/>
    </source>
</evidence>
<dbReference type="Proteomes" id="UP000038830">
    <property type="component" value="Unassembled WGS sequence"/>
</dbReference>
<dbReference type="AlphaFoldDB" id="A0A0H5C7T4"/>
<protein>
    <submittedName>
        <fullName evidence="2">Uncharacterized protein</fullName>
    </submittedName>
</protein>
<feature type="compositionally biased region" description="Polar residues" evidence="1">
    <location>
        <begin position="60"/>
        <end position="77"/>
    </location>
</feature>